<evidence type="ECO:0000313" key="2">
    <source>
        <dbReference type="EMBL" id="TMS36458.1"/>
    </source>
</evidence>
<feature type="region of interest" description="Disordered" evidence="1">
    <location>
        <begin position="54"/>
        <end position="108"/>
    </location>
</feature>
<dbReference type="Proteomes" id="UP000298663">
    <property type="component" value="Unassembled WGS sequence"/>
</dbReference>
<feature type="compositionally biased region" description="Polar residues" evidence="1">
    <location>
        <begin position="71"/>
        <end position="84"/>
    </location>
</feature>
<feature type="compositionally biased region" description="Low complexity" evidence="1">
    <location>
        <begin position="54"/>
        <end position="64"/>
    </location>
</feature>
<evidence type="ECO:0000313" key="3">
    <source>
        <dbReference type="Proteomes" id="UP000298663"/>
    </source>
</evidence>
<evidence type="ECO:0000256" key="1">
    <source>
        <dbReference type="SAM" id="MobiDB-lite"/>
    </source>
</evidence>
<feature type="compositionally biased region" description="Low complexity" evidence="1">
    <location>
        <begin position="94"/>
        <end position="105"/>
    </location>
</feature>
<reference evidence="2 3" key="2">
    <citation type="journal article" date="2019" name="G3 (Bethesda)">
        <title>Hybrid Assembly of the Genome of the Entomopathogenic Nematode Steinernema carpocapsae Identifies the X-Chromosome.</title>
        <authorList>
            <person name="Serra L."/>
            <person name="Macchietto M."/>
            <person name="Macias-Munoz A."/>
            <person name="McGill C.J."/>
            <person name="Rodriguez I.M."/>
            <person name="Rodriguez B."/>
            <person name="Murad R."/>
            <person name="Mortazavi A."/>
        </authorList>
    </citation>
    <scope>NUCLEOTIDE SEQUENCE [LARGE SCALE GENOMIC DNA]</scope>
    <source>
        <strain evidence="2 3">ALL</strain>
    </source>
</reference>
<name>A0A4U8UX55_STECR</name>
<sequence length="284" mass="31442">MSQSAYCPKQDDDLGRGRLASASCPRFIPMSAKVPIGNMESELSSPVEARFCTFSTSPTTPSESGMITFKMGQSSSTEDISNAFSDPRSRESGDGSFSSSSNNVIRRSKRKKLPLDPFPFSSLLSLSDTPPRIRRPSELVPLPQHIEKGGTNKTSLRDFFPQLASDVRPGLRHSCTVPSACNLLVQNEKTLSTNDLGAFCEESLDEDDTLSKLQMLSFSTTDNLGSDLKELVQKCRNAPTSLTFLQNSQNYANFSYQLSEYENHRTEFDEFVARVRLQSGCEED</sequence>
<accession>A0A4U8UX55</accession>
<dbReference type="AlphaFoldDB" id="A0A4U8UX55"/>
<gene>
    <name evidence="2" type="ORF">L596_003614</name>
</gene>
<keyword evidence="3" id="KW-1185">Reference proteome</keyword>
<comment type="caution">
    <text evidence="2">The sequence shown here is derived from an EMBL/GenBank/DDBJ whole genome shotgun (WGS) entry which is preliminary data.</text>
</comment>
<organism evidence="2 3">
    <name type="scientific">Steinernema carpocapsae</name>
    <name type="common">Entomopathogenic nematode</name>
    <dbReference type="NCBI Taxonomy" id="34508"/>
    <lineage>
        <taxon>Eukaryota</taxon>
        <taxon>Metazoa</taxon>
        <taxon>Ecdysozoa</taxon>
        <taxon>Nematoda</taxon>
        <taxon>Chromadorea</taxon>
        <taxon>Rhabditida</taxon>
        <taxon>Tylenchina</taxon>
        <taxon>Panagrolaimomorpha</taxon>
        <taxon>Strongyloidoidea</taxon>
        <taxon>Steinernematidae</taxon>
        <taxon>Steinernema</taxon>
    </lineage>
</organism>
<proteinExistence type="predicted"/>
<protein>
    <submittedName>
        <fullName evidence="2">Uncharacterized protein</fullName>
    </submittedName>
</protein>
<dbReference type="EMBL" id="AZBU02000001">
    <property type="protein sequence ID" value="TMS36458.1"/>
    <property type="molecule type" value="Genomic_DNA"/>
</dbReference>
<reference evidence="2 3" key="1">
    <citation type="journal article" date="2015" name="Genome Biol.">
        <title>Comparative genomics of Steinernema reveals deeply conserved gene regulatory networks.</title>
        <authorList>
            <person name="Dillman A.R."/>
            <person name="Macchietto M."/>
            <person name="Porter C.F."/>
            <person name="Rogers A."/>
            <person name="Williams B."/>
            <person name="Antoshechkin I."/>
            <person name="Lee M.M."/>
            <person name="Goodwin Z."/>
            <person name="Lu X."/>
            <person name="Lewis E.E."/>
            <person name="Goodrich-Blair H."/>
            <person name="Stock S.P."/>
            <person name="Adams B.J."/>
            <person name="Sternberg P.W."/>
            <person name="Mortazavi A."/>
        </authorList>
    </citation>
    <scope>NUCLEOTIDE SEQUENCE [LARGE SCALE GENOMIC DNA]</scope>
    <source>
        <strain evidence="2 3">ALL</strain>
    </source>
</reference>